<evidence type="ECO:0000313" key="6">
    <source>
        <dbReference type="EMBL" id="KIN03563.1"/>
    </source>
</evidence>
<dbReference type="PROSITE" id="PS50048">
    <property type="entry name" value="ZN2_CY6_FUNGAL_2"/>
    <property type="match status" value="1"/>
</dbReference>
<dbReference type="Pfam" id="PF04082">
    <property type="entry name" value="Fungal_trans"/>
    <property type="match status" value="1"/>
</dbReference>
<keyword evidence="3" id="KW-0539">Nucleus</keyword>
<dbReference type="InterPro" id="IPR036864">
    <property type="entry name" value="Zn2-C6_fun-type_DNA-bd_sf"/>
</dbReference>
<evidence type="ECO:0000259" key="5">
    <source>
        <dbReference type="PROSITE" id="PS50048"/>
    </source>
</evidence>
<proteinExistence type="predicted"/>
<dbReference type="GO" id="GO:0005634">
    <property type="term" value="C:nucleus"/>
    <property type="evidence" value="ECO:0007669"/>
    <property type="project" value="UniProtKB-SubCell"/>
</dbReference>
<dbReference type="GO" id="GO:0003677">
    <property type="term" value="F:DNA binding"/>
    <property type="evidence" value="ECO:0007669"/>
    <property type="project" value="InterPro"/>
</dbReference>
<dbReference type="SUPFAM" id="SSF57701">
    <property type="entry name" value="Zn2/Cys6 DNA-binding domain"/>
    <property type="match status" value="1"/>
</dbReference>
<dbReference type="Proteomes" id="UP000054321">
    <property type="component" value="Unassembled WGS sequence"/>
</dbReference>
<name>A0A0C3DNF1_OIDMZ</name>
<dbReference type="PANTHER" id="PTHR31001">
    <property type="entry name" value="UNCHARACTERIZED TRANSCRIPTIONAL REGULATORY PROTEIN"/>
    <property type="match status" value="1"/>
</dbReference>
<dbReference type="STRING" id="913774.A0A0C3DNF1"/>
<dbReference type="InterPro" id="IPR050613">
    <property type="entry name" value="Sec_Metabolite_Reg"/>
</dbReference>
<dbReference type="HOGENOM" id="CLU_004083_7_2_1"/>
<dbReference type="CDD" id="cd00067">
    <property type="entry name" value="GAL4"/>
    <property type="match status" value="1"/>
</dbReference>
<dbReference type="SMART" id="SM00066">
    <property type="entry name" value="GAL4"/>
    <property type="match status" value="1"/>
</dbReference>
<evidence type="ECO:0000256" key="3">
    <source>
        <dbReference type="ARBA" id="ARBA00023242"/>
    </source>
</evidence>
<feature type="compositionally biased region" description="Basic and acidic residues" evidence="4">
    <location>
        <begin position="13"/>
        <end position="22"/>
    </location>
</feature>
<reference evidence="7" key="2">
    <citation type="submission" date="2015-01" db="EMBL/GenBank/DDBJ databases">
        <title>Evolutionary Origins and Diversification of the Mycorrhizal Mutualists.</title>
        <authorList>
            <consortium name="DOE Joint Genome Institute"/>
            <consortium name="Mycorrhizal Genomics Consortium"/>
            <person name="Kohler A."/>
            <person name="Kuo A."/>
            <person name="Nagy L.G."/>
            <person name="Floudas D."/>
            <person name="Copeland A."/>
            <person name="Barry K.W."/>
            <person name="Cichocki N."/>
            <person name="Veneault-Fourrey C."/>
            <person name="LaButti K."/>
            <person name="Lindquist E.A."/>
            <person name="Lipzen A."/>
            <person name="Lundell T."/>
            <person name="Morin E."/>
            <person name="Murat C."/>
            <person name="Riley R."/>
            <person name="Ohm R."/>
            <person name="Sun H."/>
            <person name="Tunlid A."/>
            <person name="Henrissat B."/>
            <person name="Grigoriev I.V."/>
            <person name="Hibbett D.S."/>
            <person name="Martin F."/>
        </authorList>
    </citation>
    <scope>NUCLEOTIDE SEQUENCE [LARGE SCALE GENOMIC DNA]</scope>
    <source>
        <strain evidence="7">Zn</strain>
    </source>
</reference>
<dbReference type="CDD" id="cd12148">
    <property type="entry name" value="fungal_TF_MHR"/>
    <property type="match status" value="1"/>
</dbReference>
<feature type="compositionally biased region" description="Polar residues" evidence="4">
    <location>
        <begin position="157"/>
        <end position="170"/>
    </location>
</feature>
<feature type="region of interest" description="Disordered" evidence="4">
    <location>
        <begin position="155"/>
        <end position="174"/>
    </location>
</feature>
<keyword evidence="2" id="KW-0479">Metal-binding</keyword>
<feature type="region of interest" description="Disordered" evidence="4">
    <location>
        <begin position="1"/>
        <end position="28"/>
    </location>
</feature>
<reference evidence="6 7" key="1">
    <citation type="submission" date="2014-04" db="EMBL/GenBank/DDBJ databases">
        <authorList>
            <consortium name="DOE Joint Genome Institute"/>
            <person name="Kuo A."/>
            <person name="Martino E."/>
            <person name="Perotto S."/>
            <person name="Kohler A."/>
            <person name="Nagy L.G."/>
            <person name="Floudas D."/>
            <person name="Copeland A."/>
            <person name="Barry K.W."/>
            <person name="Cichocki N."/>
            <person name="Veneault-Fourrey C."/>
            <person name="LaButti K."/>
            <person name="Lindquist E.A."/>
            <person name="Lipzen A."/>
            <person name="Lundell T."/>
            <person name="Morin E."/>
            <person name="Murat C."/>
            <person name="Sun H."/>
            <person name="Tunlid A."/>
            <person name="Henrissat B."/>
            <person name="Grigoriev I.V."/>
            <person name="Hibbett D.S."/>
            <person name="Martin F."/>
            <person name="Nordberg H.P."/>
            <person name="Cantor M.N."/>
            <person name="Hua S.X."/>
        </authorList>
    </citation>
    <scope>NUCLEOTIDE SEQUENCE [LARGE SCALE GENOMIC DNA]</scope>
    <source>
        <strain evidence="6 7">Zn</strain>
    </source>
</reference>
<dbReference type="GO" id="GO:0006351">
    <property type="term" value="P:DNA-templated transcription"/>
    <property type="evidence" value="ECO:0007669"/>
    <property type="project" value="InterPro"/>
</dbReference>
<gene>
    <name evidence="6" type="ORF">OIDMADRAFT_102052</name>
</gene>
<evidence type="ECO:0000256" key="2">
    <source>
        <dbReference type="ARBA" id="ARBA00022723"/>
    </source>
</evidence>
<sequence>MARVQKRSSTSSDKNDLAHPFRESSPQSYKLGARSCLGCHRRKVRCDHGVPCANCSRSGLTCVYRTKNSEGARKSPTLQHISNRLERLEILLSRFAEGSRVTTESAAEGGGGGESQTQLQLQSGANINTTANQHPSDQHSSKSTWELLLNDGERSKITQPTGSETSPSHLQKSKNAHPTLLAQPGACAPSDMGSDVLEFYPDPQLALRLWTVYVKSVDPVLKILHIPTAQSAVVATILDPKSAGSSTVALTFAIYFAAVTALDHDDQSEPIELPCEKSVLLKRYKVSLDRLLLVADLMNKPEMTALQALAIYVTCLRAHEIGRSIWVLNGLAIRLAQSIGIHRDGARLHLSPFETEMRLRLWWHLCVLDSRAPEDHGFEPTVDIMNRKLRLPLNVNDNQIYPDMTCLPMESDGWTEMSFFLIQTESCRLLHPVLDTQEQHSADAISDITAKRKIMQERGRYLSAKYGIPSGSGTPTDLSRIAEQHINTACKKMEFVLQLREEIIMQKQKGAQDDATPGVLKPSFKLACDGLESNYVSLKEGLASRFKWFFNMYTQWYALAYVLRCLCSSPCGFETERAWALVEELFPRAMSLYSHSAGFDDEPGNGSIWRCLNLLRCQALSSRQHAQLSATTADVEIQLPSSSDHCTSQLLQDVEIPPPTRTTATAHGIFTIPELGQEFVADSNQSIFSSLDLSMSEIPFLPDWNAVINGWLDDDDQSSML</sequence>
<dbReference type="AlphaFoldDB" id="A0A0C3DNF1"/>
<dbReference type="SMART" id="SM00906">
    <property type="entry name" value="Fungal_trans"/>
    <property type="match status" value="2"/>
</dbReference>
<protein>
    <recommendedName>
        <fullName evidence="5">Zn(2)-C6 fungal-type domain-containing protein</fullName>
    </recommendedName>
</protein>
<evidence type="ECO:0000256" key="1">
    <source>
        <dbReference type="ARBA" id="ARBA00004123"/>
    </source>
</evidence>
<organism evidence="6 7">
    <name type="scientific">Oidiodendron maius (strain Zn)</name>
    <dbReference type="NCBI Taxonomy" id="913774"/>
    <lineage>
        <taxon>Eukaryota</taxon>
        <taxon>Fungi</taxon>
        <taxon>Dikarya</taxon>
        <taxon>Ascomycota</taxon>
        <taxon>Pezizomycotina</taxon>
        <taxon>Leotiomycetes</taxon>
        <taxon>Leotiomycetes incertae sedis</taxon>
        <taxon>Myxotrichaceae</taxon>
        <taxon>Oidiodendron</taxon>
    </lineage>
</organism>
<dbReference type="InParanoid" id="A0A0C3DNF1"/>
<dbReference type="OrthoDB" id="424974at2759"/>
<dbReference type="InterPro" id="IPR001138">
    <property type="entry name" value="Zn2Cys6_DnaBD"/>
</dbReference>
<dbReference type="Gene3D" id="4.10.240.10">
    <property type="entry name" value="Zn(2)-C6 fungal-type DNA-binding domain"/>
    <property type="match status" value="1"/>
</dbReference>
<feature type="domain" description="Zn(2)-C6 fungal-type" evidence="5">
    <location>
        <begin position="35"/>
        <end position="64"/>
    </location>
</feature>
<dbReference type="GO" id="GO:0008270">
    <property type="term" value="F:zinc ion binding"/>
    <property type="evidence" value="ECO:0007669"/>
    <property type="project" value="InterPro"/>
</dbReference>
<dbReference type="InterPro" id="IPR007219">
    <property type="entry name" value="XnlR_reg_dom"/>
</dbReference>
<keyword evidence="7" id="KW-1185">Reference proteome</keyword>
<comment type="subcellular location">
    <subcellularLocation>
        <location evidence="1">Nucleus</location>
    </subcellularLocation>
</comment>
<dbReference type="Pfam" id="PF00172">
    <property type="entry name" value="Zn_clus"/>
    <property type="match status" value="1"/>
</dbReference>
<evidence type="ECO:0000256" key="4">
    <source>
        <dbReference type="SAM" id="MobiDB-lite"/>
    </source>
</evidence>
<dbReference type="EMBL" id="KN832873">
    <property type="protein sequence ID" value="KIN03563.1"/>
    <property type="molecule type" value="Genomic_DNA"/>
</dbReference>
<evidence type="ECO:0000313" key="7">
    <source>
        <dbReference type="Proteomes" id="UP000054321"/>
    </source>
</evidence>
<accession>A0A0C3DNF1</accession>
<dbReference type="PANTHER" id="PTHR31001:SF50">
    <property type="entry name" value="ZN(II)2CYS6 TRANSCRIPTION FACTOR (EUROFUNG)"/>
    <property type="match status" value="1"/>
</dbReference>
<dbReference type="PROSITE" id="PS00463">
    <property type="entry name" value="ZN2_CY6_FUNGAL_1"/>
    <property type="match status" value="1"/>
</dbReference>
<dbReference type="GO" id="GO:0000981">
    <property type="term" value="F:DNA-binding transcription factor activity, RNA polymerase II-specific"/>
    <property type="evidence" value="ECO:0007669"/>
    <property type="project" value="InterPro"/>
</dbReference>